<evidence type="ECO:0000256" key="6">
    <source>
        <dbReference type="ARBA" id="ARBA00022556"/>
    </source>
</evidence>
<dbReference type="GO" id="GO:0009244">
    <property type="term" value="P:lipopolysaccharide core region biosynthetic process"/>
    <property type="evidence" value="ECO:0007669"/>
    <property type="project" value="TreeGrafter"/>
</dbReference>
<evidence type="ECO:0000256" key="4">
    <source>
        <dbReference type="ARBA" id="ARBA00016436"/>
    </source>
</evidence>
<gene>
    <name evidence="13 14" type="primary">lpxK</name>
    <name evidence="14" type="ORF">HY912_19420</name>
</gene>
<evidence type="ECO:0000313" key="15">
    <source>
        <dbReference type="Proteomes" id="UP000807825"/>
    </source>
</evidence>
<comment type="similarity">
    <text evidence="13">Belongs to the LpxK family.</text>
</comment>
<evidence type="ECO:0000256" key="10">
    <source>
        <dbReference type="ARBA" id="ARBA00022840"/>
    </source>
</evidence>
<evidence type="ECO:0000256" key="7">
    <source>
        <dbReference type="ARBA" id="ARBA00022679"/>
    </source>
</evidence>
<dbReference type="Proteomes" id="UP000807825">
    <property type="component" value="Unassembled WGS sequence"/>
</dbReference>
<sequence length="351" mass="38896">MSENFSNNRMRISFFKKGISCLSSLLAVPAVGYFAVQKLREQLYSWGLFNGIDPPIPVISVGNVLIGGSGKTPFVIYLAELLRSEGFRPVVVSRGYKGSNSSSYLVVNDGCSGKPAVGPAVSGDEPYLIANRAPGIPVIIGRERIHPVQAALELFQCDVAVLDDGFQHLPVSRRLDIVLLNGSEDRMFPLGRLREPLSALKRADVVMLVGIDSVPEKTAKHLGNAEVFRCRFEPASLENQLGSHLCSKLTGSEVVLCSAIAGPERFRKTAEQLGWVVNDHWVFRDHHAFTDPELLVILRHAADRAIVVTEKDWVKLPDWFLQKDQVFALRIKTVVENEEKFLAVLKRALRN</sequence>
<protein>
    <recommendedName>
        <fullName evidence="4 13">Tetraacyldisaccharide 4'-kinase</fullName>
        <ecNumber evidence="3 13">2.7.1.130</ecNumber>
    </recommendedName>
    <alternativeName>
        <fullName evidence="12 13">Lipid A 4'-kinase</fullName>
    </alternativeName>
</protein>
<proteinExistence type="inferred from homology"/>
<dbReference type="AlphaFoldDB" id="A0A9D6Z209"/>
<evidence type="ECO:0000256" key="13">
    <source>
        <dbReference type="HAMAP-Rule" id="MF_00409"/>
    </source>
</evidence>
<dbReference type="Pfam" id="PF02606">
    <property type="entry name" value="LpxK"/>
    <property type="match status" value="1"/>
</dbReference>
<dbReference type="PANTHER" id="PTHR42724">
    <property type="entry name" value="TETRAACYLDISACCHARIDE 4'-KINASE"/>
    <property type="match status" value="1"/>
</dbReference>
<evidence type="ECO:0000256" key="12">
    <source>
        <dbReference type="ARBA" id="ARBA00029757"/>
    </source>
</evidence>
<keyword evidence="10 13" id="KW-0067">ATP-binding</keyword>
<evidence type="ECO:0000256" key="11">
    <source>
        <dbReference type="ARBA" id="ARBA00023098"/>
    </source>
</evidence>
<dbReference type="EC" id="2.7.1.130" evidence="3 13"/>
<name>A0A9D6Z209_9BACT</name>
<keyword evidence="9 13" id="KW-0418">Kinase</keyword>
<accession>A0A9D6Z209</accession>
<comment type="pathway">
    <text evidence="2 13">Glycolipid biosynthesis; lipid IV(A) biosynthesis; lipid IV(A) from (3R)-3-hydroxytetradecanoyl-[acyl-carrier-protein] and UDP-N-acetyl-alpha-D-glucosamine: step 6/6.</text>
</comment>
<evidence type="ECO:0000256" key="2">
    <source>
        <dbReference type="ARBA" id="ARBA00004870"/>
    </source>
</evidence>
<comment type="catalytic activity">
    <reaction evidence="13">
        <text>a lipid A disaccharide + ATP = a lipid IVA + ADP + H(+)</text>
        <dbReference type="Rhea" id="RHEA:67840"/>
        <dbReference type="ChEBI" id="CHEBI:15378"/>
        <dbReference type="ChEBI" id="CHEBI:30616"/>
        <dbReference type="ChEBI" id="CHEBI:176343"/>
        <dbReference type="ChEBI" id="CHEBI:176425"/>
        <dbReference type="ChEBI" id="CHEBI:456216"/>
        <dbReference type="EC" id="2.7.1.130"/>
    </reaction>
</comment>
<dbReference type="SUPFAM" id="SSF52540">
    <property type="entry name" value="P-loop containing nucleoside triphosphate hydrolases"/>
    <property type="match status" value="1"/>
</dbReference>
<dbReference type="GO" id="GO:0005524">
    <property type="term" value="F:ATP binding"/>
    <property type="evidence" value="ECO:0007669"/>
    <property type="project" value="UniProtKB-UniRule"/>
</dbReference>
<dbReference type="GO" id="GO:0009029">
    <property type="term" value="F:lipid-A 4'-kinase activity"/>
    <property type="evidence" value="ECO:0007669"/>
    <property type="project" value="UniProtKB-UniRule"/>
</dbReference>
<evidence type="ECO:0000256" key="5">
    <source>
        <dbReference type="ARBA" id="ARBA00022516"/>
    </source>
</evidence>
<dbReference type="HAMAP" id="MF_00409">
    <property type="entry name" value="LpxK"/>
    <property type="match status" value="1"/>
</dbReference>
<dbReference type="EMBL" id="JACRDE010000505">
    <property type="protein sequence ID" value="MBI5251668.1"/>
    <property type="molecule type" value="Genomic_DNA"/>
</dbReference>
<comment type="caution">
    <text evidence="14">The sequence shown here is derived from an EMBL/GenBank/DDBJ whole genome shotgun (WGS) entry which is preliminary data.</text>
</comment>
<evidence type="ECO:0000313" key="14">
    <source>
        <dbReference type="EMBL" id="MBI5251668.1"/>
    </source>
</evidence>
<keyword evidence="8 13" id="KW-0547">Nucleotide-binding</keyword>
<dbReference type="InterPro" id="IPR003758">
    <property type="entry name" value="LpxK"/>
</dbReference>
<reference evidence="14" key="1">
    <citation type="submission" date="2020-07" db="EMBL/GenBank/DDBJ databases">
        <title>Huge and variable diversity of episymbiotic CPR bacteria and DPANN archaea in groundwater ecosystems.</title>
        <authorList>
            <person name="He C.Y."/>
            <person name="Keren R."/>
            <person name="Whittaker M."/>
            <person name="Farag I.F."/>
            <person name="Doudna J."/>
            <person name="Cate J.H.D."/>
            <person name="Banfield J.F."/>
        </authorList>
    </citation>
    <scope>NUCLEOTIDE SEQUENCE</scope>
    <source>
        <strain evidence="14">NC_groundwater_1664_Pr3_B-0.1um_52_9</strain>
    </source>
</reference>
<evidence type="ECO:0000256" key="8">
    <source>
        <dbReference type="ARBA" id="ARBA00022741"/>
    </source>
</evidence>
<dbReference type="GO" id="GO:0009245">
    <property type="term" value="P:lipid A biosynthetic process"/>
    <property type="evidence" value="ECO:0007669"/>
    <property type="project" value="UniProtKB-UniRule"/>
</dbReference>
<evidence type="ECO:0000256" key="3">
    <source>
        <dbReference type="ARBA" id="ARBA00012071"/>
    </source>
</evidence>
<dbReference type="GO" id="GO:0005886">
    <property type="term" value="C:plasma membrane"/>
    <property type="evidence" value="ECO:0007669"/>
    <property type="project" value="TreeGrafter"/>
</dbReference>
<comment type="function">
    <text evidence="1 13">Transfers the gamma-phosphate of ATP to the 4'-position of a tetraacyldisaccharide 1-phosphate intermediate (termed DS-1-P) to form tetraacyldisaccharide 1,4'-bis-phosphate (lipid IVA).</text>
</comment>
<dbReference type="NCBIfam" id="TIGR00682">
    <property type="entry name" value="lpxK"/>
    <property type="match status" value="1"/>
</dbReference>
<feature type="binding site" evidence="13">
    <location>
        <begin position="65"/>
        <end position="72"/>
    </location>
    <ligand>
        <name>ATP</name>
        <dbReference type="ChEBI" id="CHEBI:30616"/>
    </ligand>
</feature>
<keyword evidence="6 13" id="KW-0441">Lipid A biosynthesis</keyword>
<organism evidence="14 15">
    <name type="scientific">Desulfomonile tiedjei</name>
    <dbReference type="NCBI Taxonomy" id="2358"/>
    <lineage>
        <taxon>Bacteria</taxon>
        <taxon>Pseudomonadati</taxon>
        <taxon>Thermodesulfobacteriota</taxon>
        <taxon>Desulfomonilia</taxon>
        <taxon>Desulfomonilales</taxon>
        <taxon>Desulfomonilaceae</taxon>
        <taxon>Desulfomonile</taxon>
    </lineage>
</organism>
<evidence type="ECO:0000256" key="1">
    <source>
        <dbReference type="ARBA" id="ARBA00002274"/>
    </source>
</evidence>
<dbReference type="InterPro" id="IPR027417">
    <property type="entry name" value="P-loop_NTPase"/>
</dbReference>
<keyword evidence="7 13" id="KW-0808">Transferase</keyword>
<keyword evidence="11 13" id="KW-0443">Lipid metabolism</keyword>
<keyword evidence="5 13" id="KW-0444">Lipid biosynthesis</keyword>
<dbReference type="PANTHER" id="PTHR42724:SF1">
    <property type="entry name" value="TETRAACYLDISACCHARIDE 4'-KINASE, MITOCHONDRIAL-RELATED"/>
    <property type="match status" value="1"/>
</dbReference>
<evidence type="ECO:0000256" key="9">
    <source>
        <dbReference type="ARBA" id="ARBA00022777"/>
    </source>
</evidence>